<dbReference type="InterPro" id="IPR016032">
    <property type="entry name" value="Sig_transdc_resp-reg_C-effctor"/>
</dbReference>
<name>D9QHB7_BRESC</name>
<dbReference type="OrthoDB" id="7201814at2"/>
<protein>
    <submittedName>
        <fullName evidence="2">Regulatory protein LuxR</fullName>
    </submittedName>
</protein>
<dbReference type="Pfam" id="PF00196">
    <property type="entry name" value="GerE"/>
    <property type="match status" value="1"/>
</dbReference>
<dbReference type="Gene3D" id="1.10.10.10">
    <property type="entry name" value="Winged helix-like DNA-binding domain superfamily/Winged helix DNA-binding domain"/>
    <property type="match status" value="1"/>
</dbReference>
<dbReference type="AlphaFoldDB" id="D9QHB7"/>
<dbReference type="SUPFAM" id="SSF46894">
    <property type="entry name" value="C-terminal effector domain of the bipartite response regulators"/>
    <property type="match status" value="1"/>
</dbReference>
<evidence type="ECO:0000313" key="2">
    <source>
        <dbReference type="EMBL" id="ADL01083.1"/>
    </source>
</evidence>
<dbReference type="GO" id="GO:0003677">
    <property type="term" value="F:DNA binding"/>
    <property type="evidence" value="ECO:0007669"/>
    <property type="project" value="InterPro"/>
</dbReference>
<dbReference type="InterPro" id="IPR000792">
    <property type="entry name" value="Tscrpt_reg_LuxR_C"/>
</dbReference>
<dbReference type="SMART" id="SM00421">
    <property type="entry name" value="HTH_LUXR"/>
    <property type="match status" value="1"/>
</dbReference>
<keyword evidence="3" id="KW-1185">Reference proteome</keyword>
<feature type="domain" description="HTH luxR-type" evidence="1">
    <location>
        <begin position="161"/>
        <end position="226"/>
    </location>
</feature>
<dbReference type="GO" id="GO:0006355">
    <property type="term" value="P:regulation of DNA-templated transcription"/>
    <property type="evidence" value="ECO:0007669"/>
    <property type="project" value="InterPro"/>
</dbReference>
<proteinExistence type="predicted"/>
<reference evidence="3" key="1">
    <citation type="journal article" date="2011" name="J. Bacteriol.">
        <title>Genome sequences of eight morphologically diverse alphaproteobacteria.</title>
        <authorList>
            <consortium name="US DOE Joint Genome Institute"/>
            <person name="Brown P.J."/>
            <person name="Kysela D.T."/>
            <person name="Buechlein A."/>
            <person name="Hemmerich C."/>
            <person name="Brun Y.V."/>
        </authorList>
    </citation>
    <scope>NUCLEOTIDE SEQUENCE [LARGE SCALE GENOMIC DNA]</scope>
    <source>
        <strain evidence="3">ATCC 15264 / DSM 4735 / LMG 14903 / NBRC 16000 / CB 81</strain>
    </source>
</reference>
<dbReference type="KEGG" id="bsb:Bresu_1772"/>
<evidence type="ECO:0000313" key="3">
    <source>
        <dbReference type="Proteomes" id="UP000002696"/>
    </source>
</evidence>
<dbReference type="eggNOG" id="COG2197">
    <property type="taxonomic scope" value="Bacteria"/>
</dbReference>
<dbReference type="Proteomes" id="UP000002696">
    <property type="component" value="Chromosome"/>
</dbReference>
<dbReference type="InterPro" id="IPR036388">
    <property type="entry name" value="WH-like_DNA-bd_sf"/>
</dbReference>
<dbReference type="InParanoid" id="D9QHB7"/>
<sequence>MRTERGTALLLPKLRYEYRCGLIQYEPKGSRVLPPSESPAFQEAADVDLPAAYLDDLDEALFLCEVDRLSVLWLNIRARELTEGGGRLAMTGNRLVGATPAHTTRLLAMAKGTGGAIILTAESRLETLIVRIKPLSGTSGPRMVAVTAFNLAHTASFILPDLRETFDLTPAEQRVLVGLTAGHTAIVLASMLNVTLETARTHIRRIYAKMGVSSREELIFLAGQYRVP</sequence>
<gene>
    <name evidence="2" type="ordered locus">Bresu_1772</name>
</gene>
<dbReference type="STRING" id="633149.Bresu_1772"/>
<dbReference type="HOGENOM" id="CLU_1212918_0_0_5"/>
<accession>D9QHB7</accession>
<organism evidence="2 3">
    <name type="scientific">Brevundimonas subvibrioides (strain ATCC 15264 / DSM 4735 / LMG 14903 / NBRC 16000 / CB 81)</name>
    <name type="common">Caulobacter subvibrioides</name>
    <dbReference type="NCBI Taxonomy" id="633149"/>
    <lineage>
        <taxon>Bacteria</taxon>
        <taxon>Pseudomonadati</taxon>
        <taxon>Pseudomonadota</taxon>
        <taxon>Alphaproteobacteria</taxon>
        <taxon>Caulobacterales</taxon>
        <taxon>Caulobacteraceae</taxon>
        <taxon>Brevundimonas</taxon>
    </lineage>
</organism>
<dbReference type="BioCyc" id="BSUB633149:G1GM8-1765-MONOMER"/>
<dbReference type="EMBL" id="CP002102">
    <property type="protein sequence ID" value="ADL01083.1"/>
    <property type="molecule type" value="Genomic_DNA"/>
</dbReference>
<evidence type="ECO:0000259" key="1">
    <source>
        <dbReference type="PROSITE" id="PS50043"/>
    </source>
</evidence>
<dbReference type="PROSITE" id="PS50043">
    <property type="entry name" value="HTH_LUXR_2"/>
    <property type="match status" value="1"/>
</dbReference>